<reference evidence="11 12" key="1">
    <citation type="submission" date="2006-11" db="EMBL/GenBank/DDBJ databases">
        <authorList>
            <person name="Giovannoni S."/>
            <person name="Vergin K."/>
            <person name="Ferriera S."/>
            <person name="Johnson J."/>
            <person name="Kravitz S."/>
            <person name="Beeson K."/>
            <person name="Sutton G."/>
            <person name="Rogers Y.-H."/>
            <person name="Friedman R."/>
            <person name="Frazier M."/>
            <person name="Venter J.C."/>
        </authorList>
    </citation>
    <scope>NUCLEOTIDE SEQUENCE [LARGE SCALE GENOMIC DNA]</scope>
    <source>
        <strain evidence="11 12">HTCC2181</strain>
    </source>
</reference>
<dbReference type="HAMAP" id="MF_01895">
    <property type="entry name" value="RNase_R"/>
    <property type="match status" value="1"/>
</dbReference>
<dbReference type="SMART" id="SM00357">
    <property type="entry name" value="CSP"/>
    <property type="match status" value="1"/>
</dbReference>
<evidence type="ECO:0000313" key="12">
    <source>
        <dbReference type="Proteomes" id="UP000054262"/>
    </source>
</evidence>
<evidence type="ECO:0000256" key="7">
    <source>
        <dbReference type="ARBA" id="ARBA00022884"/>
    </source>
</evidence>
<evidence type="ECO:0000256" key="8">
    <source>
        <dbReference type="HAMAP-Rule" id="MF_01895"/>
    </source>
</evidence>
<dbReference type="AlphaFoldDB" id="A0P6M1"/>
<evidence type="ECO:0000313" key="11">
    <source>
        <dbReference type="EMBL" id="EAV47181.1"/>
    </source>
</evidence>
<comment type="similarity">
    <text evidence="8">Belongs to the RNR ribonuclease family. RNase R subfamily.</text>
</comment>
<evidence type="ECO:0000256" key="1">
    <source>
        <dbReference type="ARBA" id="ARBA00001849"/>
    </source>
</evidence>
<dbReference type="GO" id="GO:0006402">
    <property type="term" value="P:mRNA catabolic process"/>
    <property type="evidence" value="ECO:0007669"/>
    <property type="project" value="TreeGrafter"/>
</dbReference>
<dbReference type="InterPro" id="IPR011129">
    <property type="entry name" value="CSD"/>
</dbReference>
<evidence type="ECO:0000256" key="4">
    <source>
        <dbReference type="ARBA" id="ARBA00022722"/>
    </source>
</evidence>
<keyword evidence="4 8" id="KW-0540">Nuclease</keyword>
<evidence type="ECO:0000256" key="5">
    <source>
        <dbReference type="ARBA" id="ARBA00022801"/>
    </source>
</evidence>
<dbReference type="Pfam" id="PF08206">
    <property type="entry name" value="OB_RNB"/>
    <property type="match status" value="1"/>
</dbReference>
<dbReference type="Pfam" id="PF00575">
    <property type="entry name" value="S1"/>
    <property type="match status" value="1"/>
</dbReference>
<dbReference type="Pfam" id="PF17876">
    <property type="entry name" value="CSD2"/>
    <property type="match status" value="1"/>
</dbReference>
<dbReference type="PANTHER" id="PTHR23355:SF9">
    <property type="entry name" value="DIS3-LIKE EXONUCLEASE 2"/>
    <property type="match status" value="1"/>
</dbReference>
<evidence type="ECO:0000256" key="6">
    <source>
        <dbReference type="ARBA" id="ARBA00022839"/>
    </source>
</evidence>
<proteinExistence type="inferred from homology"/>
<dbReference type="PANTHER" id="PTHR23355">
    <property type="entry name" value="RIBONUCLEASE"/>
    <property type="match status" value="1"/>
</dbReference>
<dbReference type="PROSITE" id="PS01175">
    <property type="entry name" value="RIBONUCLEASE_II"/>
    <property type="match status" value="1"/>
</dbReference>
<organism evidence="11 12">
    <name type="scientific">Methylophilales bacterium HTCC2181</name>
    <dbReference type="NCBI Taxonomy" id="383631"/>
    <lineage>
        <taxon>Bacteria</taxon>
        <taxon>Pseudomonadati</taxon>
        <taxon>Pseudomonadota</taxon>
        <taxon>Betaproteobacteria</taxon>
        <taxon>Nitrosomonadales</taxon>
        <taxon>OM43 clade</taxon>
    </lineage>
</organism>
<dbReference type="EMBL" id="AAUX01000001">
    <property type="protein sequence ID" value="EAV47181.1"/>
    <property type="molecule type" value="Genomic_DNA"/>
</dbReference>
<comment type="subcellular location">
    <subcellularLocation>
        <location evidence="2 8">Cytoplasm</location>
    </subcellularLocation>
</comment>
<keyword evidence="5 8" id="KW-0378">Hydrolase</keyword>
<dbReference type="Pfam" id="PF00773">
    <property type="entry name" value="RNB"/>
    <property type="match status" value="1"/>
</dbReference>
<sequence length="754" mass="85523">MTNKTKKTNTPNIREKDPQKERELTLYENPIPSRELILEVMAEIGIPVKKNDLAGSLDIKEAELIFFEKRLRAMAREGQILINRKDVLCIATKLSLIPGKVMGHPDGFGFLIPDNKEDKDVFLSPREMSKVFNSDRVMIQVTGQDRKGRLEGTIIEILDRANKVIVGRVVQSNGVTIVAAEDKRINQDILIPYDEDMKAEEGQVVEVEITTQPSLREKPMGKIIKVLGSYTDSGIEIEIALRKHHLPYQFSSEALNQANQFGEKIDPKVIKGRIDLRELPLVTIDGETARDFDDAVYAEPIGNEWRLVVAIADVSSYVEMGSDLDKEALERGNSVYFPRRVIPMLPESLSNGLCSLNPQVDRLCMVCDMRIDASGLVTSYEFYSSVMNSKARLTYTIVDEILNKNNLQLTEKYGAVHGDLNNLQSVFKLLFNQRQKRGALEFDSTETSIVFTDNGKIDHIKPIYRNEAHRIIEECMLAANVCSAEFLLDKDVDALFRNHETPTEEKLENLRGFLVEFGLFLDGGNKPTVKHYGQLIEQVANRPDAHLLQTVLLRSMQQAVYSDQNKGHFGLAYEAYTHFTSPIRRYPDLVVHRAIKAKVEHRKLNIKDIAQLGEHCSGTERRADEATRDVESWLKCYFMQDKIGEVYDATVAGVTGFGLFVELDGIFIEGLVHVTELGNDYFTFDKSKHAMIGERTHLSYRLGDRLKVKVVRVDLETSKIDLSLIDAEGKVILTKKPPKTKNHTDRKRNTRKRK</sequence>
<evidence type="ECO:0000256" key="9">
    <source>
        <dbReference type="SAM" id="MobiDB-lite"/>
    </source>
</evidence>
<dbReference type="GO" id="GO:0008859">
    <property type="term" value="F:exoribonuclease II activity"/>
    <property type="evidence" value="ECO:0007669"/>
    <property type="project" value="UniProtKB-UniRule"/>
</dbReference>
<feature type="domain" description="S1 motif" evidence="10">
    <location>
        <begin position="644"/>
        <end position="725"/>
    </location>
</feature>
<evidence type="ECO:0000259" key="10">
    <source>
        <dbReference type="PROSITE" id="PS50126"/>
    </source>
</evidence>
<dbReference type="NCBIfam" id="TIGR02063">
    <property type="entry name" value="RNase_R"/>
    <property type="match status" value="1"/>
</dbReference>
<dbReference type="InterPro" id="IPR003029">
    <property type="entry name" value="S1_domain"/>
</dbReference>
<dbReference type="SUPFAM" id="SSF50249">
    <property type="entry name" value="Nucleic acid-binding proteins"/>
    <property type="match status" value="4"/>
</dbReference>
<dbReference type="InterPro" id="IPR004476">
    <property type="entry name" value="RNase_II/RNase_R"/>
</dbReference>
<keyword evidence="12" id="KW-1185">Reference proteome</keyword>
<dbReference type="SMART" id="SM00955">
    <property type="entry name" value="RNB"/>
    <property type="match status" value="1"/>
</dbReference>
<dbReference type="InterPro" id="IPR022966">
    <property type="entry name" value="RNase_II/R_CS"/>
</dbReference>
<dbReference type="InterPro" id="IPR001900">
    <property type="entry name" value="RNase_II/R"/>
</dbReference>
<dbReference type="CDD" id="cd04471">
    <property type="entry name" value="S1_RNase_R"/>
    <property type="match status" value="1"/>
</dbReference>
<keyword evidence="7 8" id="KW-0694">RNA-binding</keyword>
<feature type="region of interest" description="Disordered" evidence="9">
    <location>
        <begin position="735"/>
        <end position="754"/>
    </location>
</feature>
<name>A0P6M1_9PROT</name>
<evidence type="ECO:0000256" key="2">
    <source>
        <dbReference type="ARBA" id="ARBA00004496"/>
    </source>
</evidence>
<dbReference type="PROSITE" id="PS50126">
    <property type="entry name" value="S1"/>
    <property type="match status" value="1"/>
</dbReference>
<dbReference type="Gene3D" id="2.40.50.140">
    <property type="entry name" value="Nucleic acid-binding proteins"/>
    <property type="match status" value="2"/>
</dbReference>
<comment type="caution">
    <text evidence="11">The sequence shown here is derived from an EMBL/GenBank/DDBJ whole genome shotgun (WGS) entry which is preliminary data.</text>
</comment>
<dbReference type="Proteomes" id="UP000054262">
    <property type="component" value="Unassembled WGS sequence"/>
</dbReference>
<feature type="compositionally biased region" description="Basic residues" evidence="9">
    <location>
        <begin position="736"/>
        <end position="754"/>
    </location>
</feature>
<feature type="region of interest" description="Disordered" evidence="9">
    <location>
        <begin position="1"/>
        <end position="21"/>
    </location>
</feature>
<dbReference type="InterPro" id="IPR012340">
    <property type="entry name" value="NA-bd_OB-fold"/>
</dbReference>
<keyword evidence="3 8" id="KW-0963">Cytoplasm</keyword>
<dbReference type="InterPro" id="IPR011805">
    <property type="entry name" value="RNase_R"/>
</dbReference>
<dbReference type="GO" id="GO:0003723">
    <property type="term" value="F:RNA binding"/>
    <property type="evidence" value="ECO:0007669"/>
    <property type="project" value="UniProtKB-UniRule"/>
</dbReference>
<comment type="function">
    <text evidence="8">3'-5' exoribonuclease that releases 5'-nucleoside monophosphates and is involved in maturation of structured RNAs.</text>
</comment>
<dbReference type="OrthoDB" id="9764149at2"/>
<dbReference type="EC" id="3.1.13.1" evidence="8"/>
<comment type="catalytic activity">
    <reaction evidence="1 8">
        <text>Exonucleolytic cleavage in the 3'- to 5'-direction to yield nucleoside 5'-phosphates.</text>
        <dbReference type="EC" id="3.1.13.1"/>
    </reaction>
</comment>
<gene>
    <name evidence="8" type="primary">rnr</name>
    <name evidence="11" type="ORF">MB2181_03870</name>
</gene>
<dbReference type="NCBIfam" id="TIGR00358">
    <property type="entry name" value="3_prime_RNase"/>
    <property type="match status" value="1"/>
</dbReference>
<evidence type="ECO:0000256" key="3">
    <source>
        <dbReference type="ARBA" id="ARBA00022490"/>
    </source>
</evidence>
<dbReference type="SMART" id="SM00316">
    <property type="entry name" value="S1"/>
    <property type="match status" value="1"/>
</dbReference>
<accession>A0P6M1</accession>
<dbReference type="InterPro" id="IPR040476">
    <property type="entry name" value="CSD2"/>
</dbReference>
<keyword evidence="6 8" id="KW-0269">Exonuclease</keyword>
<protein>
    <recommendedName>
        <fullName evidence="8">Ribonuclease R</fullName>
        <shortName evidence="8">RNase R</shortName>
        <ecNumber evidence="8">3.1.13.1</ecNumber>
    </recommendedName>
</protein>
<dbReference type="InterPro" id="IPR013223">
    <property type="entry name" value="RNase_B_OB_dom"/>
</dbReference>
<dbReference type="GO" id="GO:0005829">
    <property type="term" value="C:cytosol"/>
    <property type="evidence" value="ECO:0007669"/>
    <property type="project" value="UniProtKB-ARBA"/>
</dbReference>
<dbReference type="InterPro" id="IPR050180">
    <property type="entry name" value="RNR_Ribonuclease"/>
</dbReference>